<evidence type="ECO:0000256" key="2">
    <source>
        <dbReference type="ARBA" id="ARBA00022519"/>
    </source>
</evidence>
<sequence length="694" mass="74693">MTNFIKDLKISTKLFVGFGAVIALLIVLALIAVGGLIRANGNFSDYRTLAREANQASRVQANLLTTRVGVKDFVIRANDRAIETVNQRAAATTAFAKEMETLATDPAHAVIGQRIEGRMQEYQSTFDRVVVAERRRQAVITQRMDVIGPQIETQLNALLVSSSEAGQSAATLKTARMLHGIMLARLSVFKYLSRLERQYYDAAQTELTRIADIGRGITARGRGEAARDAVRLIEGYSEALSEAFDLTEERTGLITGTLDRIGPQISGDIEDLKLKVKTLQDELGPMAEADVKRSSTLSLIAGILATVLGLGAAYLIATGISRPVQAITNAMRALAAGKTDTPIPARDHKDEVGDMAEALDVFRNGLLERERLREEAEREKAERERAEQERQEKERLRQQEEIERQRTQAAEERASHIRKMIQGFEVDISGALEQVASSVTSLQGTAAQLVSVSKTSEESSNTVANATSDTTQNVQSVASAAEEMAVSISEISERIQESAHKTSTVEAEAQTTDGLVSSLADAANRITNVVQLINDIAEKTNLLALNATIEAARAGDAGKGFAVVASEVKALANQTAKATSEISEQVNELQRNSGEVAQAMVTIRNMIGETSSIASQIAAAVEEQSAATGSISQSAQSAASGTRSVNESMRTISEGASQSREGADDVSTAANELQRMQEMLNKTILGFLREIEAA</sequence>
<dbReference type="SMART" id="SM00283">
    <property type="entry name" value="MA"/>
    <property type="match status" value="1"/>
</dbReference>
<dbReference type="AlphaFoldDB" id="A0A3M0CHI8"/>
<evidence type="ECO:0000259" key="11">
    <source>
        <dbReference type="PROSITE" id="PS51753"/>
    </source>
</evidence>
<feature type="compositionally biased region" description="Polar residues" evidence="6">
    <location>
        <begin position="645"/>
        <end position="660"/>
    </location>
</feature>
<dbReference type="GO" id="GO:0007165">
    <property type="term" value="P:signal transduction"/>
    <property type="evidence" value="ECO:0007669"/>
    <property type="project" value="UniProtKB-KW"/>
</dbReference>
<dbReference type="CDD" id="cd06225">
    <property type="entry name" value="HAMP"/>
    <property type="match status" value="1"/>
</dbReference>
<dbReference type="PANTHER" id="PTHR32089:SF112">
    <property type="entry name" value="LYSOZYME-LIKE PROTEIN-RELATED"/>
    <property type="match status" value="1"/>
</dbReference>
<comment type="similarity">
    <text evidence="4">Belongs to the methyl-accepting chemotaxis (MCP) protein family.</text>
</comment>
<keyword evidence="3 5" id="KW-0807">Transducer</keyword>
<evidence type="ECO:0000259" key="9">
    <source>
        <dbReference type="PROSITE" id="PS50192"/>
    </source>
</evidence>
<feature type="domain" description="Methyl-accepting transducer" evidence="8">
    <location>
        <begin position="431"/>
        <end position="674"/>
    </location>
</feature>
<dbReference type="RefSeq" id="WP_121938750.1">
    <property type="nucleotide sequence ID" value="NZ_REFR01000011.1"/>
</dbReference>
<evidence type="ECO:0000256" key="7">
    <source>
        <dbReference type="SAM" id="Phobius"/>
    </source>
</evidence>
<evidence type="ECO:0000313" key="13">
    <source>
        <dbReference type="Proteomes" id="UP000271227"/>
    </source>
</evidence>
<feature type="domain" description="T-SNARE coiled-coil homology" evidence="9">
    <location>
        <begin position="590"/>
        <end position="652"/>
    </location>
</feature>
<dbReference type="PANTHER" id="PTHR32089">
    <property type="entry name" value="METHYL-ACCEPTING CHEMOTAXIS PROTEIN MCPB"/>
    <property type="match status" value="1"/>
</dbReference>
<feature type="transmembrane region" description="Helical" evidence="7">
    <location>
        <begin position="14"/>
        <end position="37"/>
    </location>
</feature>
<feature type="domain" description="HBM" evidence="11">
    <location>
        <begin position="48"/>
        <end position="284"/>
    </location>
</feature>
<evidence type="ECO:0000256" key="4">
    <source>
        <dbReference type="ARBA" id="ARBA00029447"/>
    </source>
</evidence>
<keyword evidence="2" id="KW-0997">Cell inner membrane</keyword>
<feature type="domain" description="HAMP" evidence="10">
    <location>
        <begin position="318"/>
        <end position="371"/>
    </location>
</feature>
<dbReference type="SUPFAM" id="SSF58104">
    <property type="entry name" value="Methyl-accepting chemotaxis protein (MCP) signaling domain"/>
    <property type="match status" value="1"/>
</dbReference>
<evidence type="ECO:0000313" key="12">
    <source>
        <dbReference type="EMBL" id="RMB07990.1"/>
    </source>
</evidence>
<dbReference type="PROSITE" id="PS50885">
    <property type="entry name" value="HAMP"/>
    <property type="match status" value="1"/>
</dbReference>
<gene>
    <name evidence="12" type="ORF">BXY39_2085</name>
</gene>
<dbReference type="GO" id="GO:0005886">
    <property type="term" value="C:plasma membrane"/>
    <property type="evidence" value="ECO:0007669"/>
    <property type="project" value="UniProtKB-SubCell"/>
</dbReference>
<comment type="subcellular location">
    <subcellularLocation>
        <location evidence="1">Cell inner membrane</location>
        <topology evidence="1">Multi-pass membrane protein</topology>
    </subcellularLocation>
</comment>
<dbReference type="OrthoDB" id="3378718at2"/>
<keyword evidence="7" id="KW-0812">Transmembrane</keyword>
<reference evidence="12 13" key="1">
    <citation type="submission" date="2018-10" db="EMBL/GenBank/DDBJ databases">
        <title>Genomic Encyclopedia of Archaeal and Bacterial Type Strains, Phase II (KMG-II): from individual species to whole genera.</title>
        <authorList>
            <person name="Goeker M."/>
        </authorList>
    </citation>
    <scope>NUCLEOTIDE SEQUENCE [LARGE SCALE GENOMIC DNA]</scope>
    <source>
        <strain evidence="12 13">DSM 25217</strain>
    </source>
</reference>
<dbReference type="PROSITE" id="PS50111">
    <property type="entry name" value="CHEMOTAXIS_TRANSDUC_2"/>
    <property type="match status" value="1"/>
</dbReference>
<keyword evidence="2" id="KW-1003">Cell membrane</keyword>
<proteinExistence type="inferred from homology"/>
<protein>
    <submittedName>
        <fullName evidence="12">Methyl-accepting chemotaxis protein</fullName>
    </submittedName>
</protein>
<keyword evidence="13" id="KW-1185">Reference proteome</keyword>
<evidence type="ECO:0000256" key="6">
    <source>
        <dbReference type="SAM" id="MobiDB-lite"/>
    </source>
</evidence>
<organism evidence="12 13">
    <name type="scientific">Eilatimonas milleporae</name>
    <dbReference type="NCBI Taxonomy" id="911205"/>
    <lineage>
        <taxon>Bacteria</taxon>
        <taxon>Pseudomonadati</taxon>
        <taxon>Pseudomonadota</taxon>
        <taxon>Alphaproteobacteria</taxon>
        <taxon>Kordiimonadales</taxon>
        <taxon>Kordiimonadaceae</taxon>
        <taxon>Eilatimonas</taxon>
    </lineage>
</organism>
<dbReference type="Pfam" id="PF00015">
    <property type="entry name" value="MCPsignal"/>
    <property type="match status" value="1"/>
</dbReference>
<keyword evidence="7" id="KW-1133">Transmembrane helix</keyword>
<feature type="region of interest" description="Disordered" evidence="6">
    <location>
        <begin position="377"/>
        <end position="413"/>
    </location>
</feature>
<dbReference type="SMART" id="SM00304">
    <property type="entry name" value="HAMP"/>
    <property type="match status" value="1"/>
</dbReference>
<name>A0A3M0CHI8_9PROT</name>
<evidence type="ECO:0000259" key="10">
    <source>
        <dbReference type="PROSITE" id="PS50885"/>
    </source>
</evidence>
<dbReference type="InterPro" id="IPR004089">
    <property type="entry name" value="MCPsignal_dom"/>
</dbReference>
<dbReference type="InParanoid" id="A0A3M0CHI8"/>
<dbReference type="EMBL" id="REFR01000011">
    <property type="protein sequence ID" value="RMB07990.1"/>
    <property type="molecule type" value="Genomic_DNA"/>
</dbReference>
<evidence type="ECO:0000256" key="5">
    <source>
        <dbReference type="PROSITE-ProRule" id="PRU00284"/>
    </source>
</evidence>
<dbReference type="Proteomes" id="UP000271227">
    <property type="component" value="Unassembled WGS sequence"/>
</dbReference>
<dbReference type="PROSITE" id="PS50192">
    <property type="entry name" value="T_SNARE"/>
    <property type="match status" value="1"/>
</dbReference>
<comment type="caution">
    <text evidence="12">The sequence shown here is derived from an EMBL/GenBank/DDBJ whole genome shotgun (WGS) entry which is preliminary data.</text>
</comment>
<feature type="compositionally biased region" description="Low complexity" evidence="6">
    <location>
        <begin position="628"/>
        <end position="644"/>
    </location>
</feature>
<dbReference type="PROSITE" id="PS51753">
    <property type="entry name" value="HBM"/>
    <property type="match status" value="1"/>
</dbReference>
<feature type="region of interest" description="Disordered" evidence="6">
    <location>
        <begin position="628"/>
        <end position="667"/>
    </location>
</feature>
<dbReference type="SMART" id="SM01358">
    <property type="entry name" value="HBM"/>
    <property type="match status" value="1"/>
</dbReference>
<evidence type="ECO:0000259" key="8">
    <source>
        <dbReference type="PROSITE" id="PS50111"/>
    </source>
</evidence>
<dbReference type="Gene3D" id="6.10.340.10">
    <property type="match status" value="1"/>
</dbReference>
<feature type="transmembrane region" description="Helical" evidence="7">
    <location>
        <begin position="296"/>
        <end position="317"/>
    </location>
</feature>
<keyword evidence="7" id="KW-0472">Membrane</keyword>
<dbReference type="InterPro" id="IPR003660">
    <property type="entry name" value="HAMP_dom"/>
</dbReference>
<dbReference type="InterPro" id="IPR032255">
    <property type="entry name" value="HBM"/>
</dbReference>
<dbReference type="Gene3D" id="1.10.287.950">
    <property type="entry name" value="Methyl-accepting chemotaxis protein"/>
    <property type="match status" value="1"/>
</dbReference>
<dbReference type="Pfam" id="PF00672">
    <property type="entry name" value="HAMP"/>
    <property type="match status" value="1"/>
</dbReference>
<evidence type="ECO:0000256" key="1">
    <source>
        <dbReference type="ARBA" id="ARBA00004429"/>
    </source>
</evidence>
<dbReference type="InterPro" id="IPR000727">
    <property type="entry name" value="T_SNARE_dom"/>
</dbReference>
<accession>A0A3M0CHI8</accession>
<evidence type="ECO:0000256" key="3">
    <source>
        <dbReference type="ARBA" id="ARBA00023224"/>
    </source>
</evidence>